<dbReference type="KEGG" id="lcre:Pla8534_47890"/>
<dbReference type="EC" id="2.4.2.53" evidence="10"/>
<dbReference type="EMBL" id="CP036433">
    <property type="protein sequence ID" value="QDU96964.1"/>
    <property type="molecule type" value="Genomic_DNA"/>
</dbReference>
<gene>
    <name evidence="10" type="primary">arnC_3</name>
    <name evidence="10" type="ORF">Pla8534_47890</name>
</gene>
<keyword evidence="11" id="KW-1185">Reference proteome</keyword>
<reference evidence="10 11" key="1">
    <citation type="submission" date="2019-02" db="EMBL/GenBank/DDBJ databases">
        <title>Deep-cultivation of Planctomycetes and their phenomic and genomic characterization uncovers novel biology.</title>
        <authorList>
            <person name="Wiegand S."/>
            <person name="Jogler M."/>
            <person name="Boedeker C."/>
            <person name="Pinto D."/>
            <person name="Vollmers J."/>
            <person name="Rivas-Marin E."/>
            <person name="Kohn T."/>
            <person name="Peeters S.H."/>
            <person name="Heuer A."/>
            <person name="Rast P."/>
            <person name="Oberbeckmann S."/>
            <person name="Bunk B."/>
            <person name="Jeske O."/>
            <person name="Meyerdierks A."/>
            <person name="Storesund J.E."/>
            <person name="Kallscheuer N."/>
            <person name="Luecker S."/>
            <person name="Lage O.M."/>
            <person name="Pohl T."/>
            <person name="Merkel B.J."/>
            <person name="Hornburger P."/>
            <person name="Mueller R.-W."/>
            <person name="Bruemmer F."/>
            <person name="Labrenz M."/>
            <person name="Spormann A.M."/>
            <person name="Op den Camp H."/>
            <person name="Overmann J."/>
            <person name="Amann R."/>
            <person name="Jetten M.S.M."/>
            <person name="Mascher T."/>
            <person name="Medema M.H."/>
            <person name="Devos D.P."/>
            <person name="Kaster A.-K."/>
            <person name="Ovreas L."/>
            <person name="Rohde M."/>
            <person name="Galperin M.Y."/>
            <person name="Jogler C."/>
        </authorList>
    </citation>
    <scope>NUCLEOTIDE SEQUENCE [LARGE SCALE GENOMIC DNA]</scope>
    <source>
        <strain evidence="10 11">Pla85_3_4</strain>
    </source>
</reference>
<dbReference type="PANTHER" id="PTHR48090:SF3">
    <property type="entry name" value="UNDECAPRENYL-PHOSPHATE 4-DEOXY-4-FORMAMIDO-L-ARABINOSE TRANSFERASE"/>
    <property type="match status" value="1"/>
</dbReference>
<evidence type="ECO:0000256" key="8">
    <source>
        <dbReference type="SAM" id="Phobius"/>
    </source>
</evidence>
<evidence type="ECO:0000256" key="5">
    <source>
        <dbReference type="ARBA" id="ARBA00022985"/>
    </source>
</evidence>
<dbReference type="Proteomes" id="UP000317648">
    <property type="component" value="Chromosome"/>
</dbReference>
<dbReference type="GO" id="GO:0005886">
    <property type="term" value="C:plasma membrane"/>
    <property type="evidence" value="ECO:0007669"/>
    <property type="project" value="TreeGrafter"/>
</dbReference>
<evidence type="ECO:0000256" key="6">
    <source>
        <dbReference type="ARBA" id="ARBA00022989"/>
    </source>
</evidence>
<evidence type="ECO:0000256" key="3">
    <source>
        <dbReference type="ARBA" id="ARBA00022679"/>
    </source>
</evidence>
<evidence type="ECO:0000256" key="4">
    <source>
        <dbReference type="ARBA" id="ARBA00022692"/>
    </source>
</evidence>
<organism evidence="10 11">
    <name type="scientific">Lignipirellula cremea</name>
    <dbReference type="NCBI Taxonomy" id="2528010"/>
    <lineage>
        <taxon>Bacteria</taxon>
        <taxon>Pseudomonadati</taxon>
        <taxon>Planctomycetota</taxon>
        <taxon>Planctomycetia</taxon>
        <taxon>Pirellulales</taxon>
        <taxon>Pirellulaceae</taxon>
        <taxon>Lignipirellula</taxon>
    </lineage>
</organism>
<dbReference type="InterPro" id="IPR050256">
    <property type="entry name" value="Glycosyltransferase_2"/>
</dbReference>
<dbReference type="OrthoDB" id="9807778at2"/>
<keyword evidence="3 10" id="KW-0808">Transferase</keyword>
<dbReference type="RefSeq" id="WP_145055701.1">
    <property type="nucleotide sequence ID" value="NZ_CP036433.1"/>
</dbReference>
<keyword evidence="5" id="KW-0448">Lipopolysaccharide biosynthesis</keyword>
<dbReference type="Pfam" id="PF00535">
    <property type="entry name" value="Glycos_transf_2"/>
    <property type="match status" value="1"/>
</dbReference>
<keyword evidence="1" id="KW-1003">Cell membrane</keyword>
<evidence type="ECO:0000256" key="2">
    <source>
        <dbReference type="ARBA" id="ARBA00022676"/>
    </source>
</evidence>
<dbReference type="GO" id="GO:0009103">
    <property type="term" value="P:lipopolysaccharide biosynthetic process"/>
    <property type="evidence" value="ECO:0007669"/>
    <property type="project" value="UniProtKB-KW"/>
</dbReference>
<feature type="transmembrane region" description="Helical" evidence="8">
    <location>
        <begin position="267"/>
        <end position="288"/>
    </location>
</feature>
<dbReference type="GO" id="GO:0099621">
    <property type="term" value="F:undecaprenyl-phosphate 4-deoxy-4-formamido-L-arabinose transferase activity"/>
    <property type="evidence" value="ECO:0007669"/>
    <property type="project" value="UniProtKB-EC"/>
</dbReference>
<feature type="transmembrane region" description="Helical" evidence="8">
    <location>
        <begin position="233"/>
        <end position="255"/>
    </location>
</feature>
<dbReference type="PANTHER" id="PTHR48090">
    <property type="entry name" value="UNDECAPRENYL-PHOSPHATE 4-DEOXY-4-FORMAMIDO-L-ARABINOSE TRANSFERASE-RELATED"/>
    <property type="match status" value="1"/>
</dbReference>
<feature type="domain" description="Glycosyltransferase 2-like" evidence="9">
    <location>
        <begin position="4"/>
        <end position="167"/>
    </location>
</feature>
<evidence type="ECO:0000256" key="7">
    <source>
        <dbReference type="ARBA" id="ARBA00023136"/>
    </source>
</evidence>
<dbReference type="SUPFAM" id="SSF53448">
    <property type="entry name" value="Nucleotide-diphospho-sugar transferases"/>
    <property type="match status" value="1"/>
</dbReference>
<dbReference type="Gene3D" id="3.90.550.10">
    <property type="entry name" value="Spore Coat Polysaccharide Biosynthesis Protein SpsA, Chain A"/>
    <property type="match status" value="1"/>
</dbReference>
<keyword evidence="6 8" id="KW-1133">Transmembrane helix</keyword>
<dbReference type="CDD" id="cd04187">
    <property type="entry name" value="DPM1_like_bac"/>
    <property type="match status" value="1"/>
</dbReference>
<accession>A0A518DYQ6</accession>
<dbReference type="InterPro" id="IPR001173">
    <property type="entry name" value="Glyco_trans_2-like"/>
</dbReference>
<evidence type="ECO:0000313" key="10">
    <source>
        <dbReference type="EMBL" id="QDU96964.1"/>
    </source>
</evidence>
<evidence type="ECO:0000313" key="11">
    <source>
        <dbReference type="Proteomes" id="UP000317648"/>
    </source>
</evidence>
<proteinExistence type="predicted"/>
<evidence type="ECO:0000256" key="1">
    <source>
        <dbReference type="ARBA" id="ARBA00022475"/>
    </source>
</evidence>
<evidence type="ECO:0000259" key="9">
    <source>
        <dbReference type="Pfam" id="PF00535"/>
    </source>
</evidence>
<protein>
    <submittedName>
        <fullName evidence="10">Undecaprenyl-phosphate 4-deoxy-4-formamido-L-arabinose transferase</fullName>
        <ecNumber evidence="10">2.4.2.53</ecNumber>
    </submittedName>
</protein>
<dbReference type="InterPro" id="IPR029044">
    <property type="entry name" value="Nucleotide-diphossugar_trans"/>
</dbReference>
<keyword evidence="2 10" id="KW-0328">Glycosyltransferase</keyword>
<name>A0A518DYQ6_9BACT</name>
<keyword evidence="4 8" id="KW-0812">Transmembrane</keyword>
<sequence>MDVSIVTPVYNEVENIPRLYAQVEEAMRDCGRSYEIVFVDDGSKDGSLEELRQLAEKDERVKIVRFRRNYGQTAAMQAGLQWASGDVIVTIDGDLQNDPNDIPMMLDKIDEGYDLVHGWRKKRQDAWINRKLPSQIANWIISRTTGFPIHDLGCTLKAIRREIAQELELYGEMHRFIPILAHERGARCVEVVTNHHPRQFGTTKYGIGRTFRVVLDLITVKYMIKYFASPMKLFGMAGLWTGLLGAACGAGVIAMKAFGGVDMTGNPLLLMTFFSLMVAVQFLSLGLLGEVSARIYYGSQNKHHYAIGELINFSDHPQLNVHRAA</sequence>
<dbReference type="AlphaFoldDB" id="A0A518DYQ6"/>
<keyword evidence="7 8" id="KW-0472">Membrane</keyword>